<sequence>MALLAVPGIAAYGQATPTATSSASSTPASIAGTSSGFHLPSSDGLWHYAIGASQIEQYGYFGPSNWTGTGSINGDLSYGSGSARAPFNMVYGGGVLFAESSNENTSTYQNLAVSQGLMAGKWSFGLTDSVSYLPQSPIAGFSGIPGVGDVGTTPVGSSPLGPAGGLLTYSGNRVGNTVSGSAERLITGKTSVSAMGDWSILHFLDGNADGYDTSDASGEAALNHRIDARDTVAVNAVYSLFTFGKAEGGINFVTRGVNGVYTRLLTHSIGLDISAGPQWLTSSDKTLIPNSLNAAVSVGLSYARGLSNAQLGYSRGVNSGYGVQYGGLSDTVTAAVGHGFGRRWQAGINAAYMHTQSITQSGVTPPPGLTIPLGGSFDTVFGGFQVTHQLSRSLSIYGSYAAQHQTYSANYTGTNAFNGTSQTLAIGITYAPRALRLGQF</sequence>
<accession>A0A916W9K0</accession>
<proteinExistence type="predicted"/>
<evidence type="ECO:0000313" key="1">
    <source>
        <dbReference type="EMBL" id="GGA79290.1"/>
    </source>
</evidence>
<keyword evidence="2" id="KW-1185">Reference proteome</keyword>
<comment type="caution">
    <text evidence="1">The sequence shown here is derived from an EMBL/GenBank/DDBJ whole genome shotgun (WGS) entry which is preliminary data.</text>
</comment>
<reference evidence="1" key="1">
    <citation type="journal article" date="2014" name="Int. J. Syst. Evol. Microbiol.">
        <title>Complete genome sequence of Corynebacterium casei LMG S-19264T (=DSM 44701T), isolated from a smear-ripened cheese.</title>
        <authorList>
            <consortium name="US DOE Joint Genome Institute (JGI-PGF)"/>
            <person name="Walter F."/>
            <person name="Albersmeier A."/>
            <person name="Kalinowski J."/>
            <person name="Ruckert C."/>
        </authorList>
    </citation>
    <scope>NUCLEOTIDE SEQUENCE</scope>
    <source>
        <strain evidence="1">CGMCC 1.15447</strain>
    </source>
</reference>
<gene>
    <name evidence="1" type="ORF">GCM10011507_33170</name>
</gene>
<organism evidence="1 2">
    <name type="scientific">Edaphobacter acidisoli</name>
    <dbReference type="NCBI Taxonomy" id="2040573"/>
    <lineage>
        <taxon>Bacteria</taxon>
        <taxon>Pseudomonadati</taxon>
        <taxon>Acidobacteriota</taxon>
        <taxon>Terriglobia</taxon>
        <taxon>Terriglobales</taxon>
        <taxon>Acidobacteriaceae</taxon>
        <taxon>Edaphobacter</taxon>
    </lineage>
</organism>
<dbReference type="Proteomes" id="UP000648801">
    <property type="component" value="Unassembled WGS sequence"/>
</dbReference>
<evidence type="ECO:0008006" key="3">
    <source>
        <dbReference type="Google" id="ProtNLM"/>
    </source>
</evidence>
<protein>
    <recommendedName>
        <fullName evidence="3">Porin</fullName>
    </recommendedName>
</protein>
<reference evidence="1" key="2">
    <citation type="submission" date="2020-09" db="EMBL/GenBank/DDBJ databases">
        <authorList>
            <person name="Sun Q."/>
            <person name="Zhou Y."/>
        </authorList>
    </citation>
    <scope>NUCLEOTIDE SEQUENCE</scope>
    <source>
        <strain evidence="1">CGMCC 1.15447</strain>
    </source>
</reference>
<dbReference type="EMBL" id="BMJB01000003">
    <property type="protein sequence ID" value="GGA79290.1"/>
    <property type="molecule type" value="Genomic_DNA"/>
</dbReference>
<name>A0A916W9K0_9BACT</name>
<evidence type="ECO:0000313" key="2">
    <source>
        <dbReference type="Proteomes" id="UP000648801"/>
    </source>
</evidence>
<dbReference type="AlphaFoldDB" id="A0A916W9K0"/>